<dbReference type="EMBL" id="JBBNAG010000011">
    <property type="protein sequence ID" value="KAK9094551.1"/>
    <property type="molecule type" value="Genomic_DNA"/>
</dbReference>
<sequence>MGIYYDGDRDFLPISPHRVRDDDDFIPTIRGGAGYPILANLHAYLLFFTSKQRHVGVVSVALLVVLPGATPPSAICPCRSSGRCHRIVLLGGAAPPLVSSSASCLSTEQPFAVLLVRTAKPEARRSSGRPHSCRSPSQTTGSLEPPSASSAPPTAAAAPSPELSSAATSLSSSSLSIHCNSFSFAQFNDDEKEQELHCNFSNSTRKKDIASASTSDFHPSPPPVPHPSRARVPHPSALGPPPISASVDLAPLRRHH</sequence>
<dbReference type="AlphaFoldDB" id="A0AAP0EJB8"/>
<evidence type="ECO:0000256" key="1">
    <source>
        <dbReference type="SAM" id="MobiDB-lite"/>
    </source>
</evidence>
<keyword evidence="3" id="KW-1185">Reference proteome</keyword>
<feature type="region of interest" description="Disordered" evidence="1">
    <location>
        <begin position="120"/>
        <end position="166"/>
    </location>
</feature>
<organism evidence="2 3">
    <name type="scientific">Stephania cephalantha</name>
    <dbReference type="NCBI Taxonomy" id="152367"/>
    <lineage>
        <taxon>Eukaryota</taxon>
        <taxon>Viridiplantae</taxon>
        <taxon>Streptophyta</taxon>
        <taxon>Embryophyta</taxon>
        <taxon>Tracheophyta</taxon>
        <taxon>Spermatophyta</taxon>
        <taxon>Magnoliopsida</taxon>
        <taxon>Ranunculales</taxon>
        <taxon>Menispermaceae</taxon>
        <taxon>Menispermoideae</taxon>
        <taxon>Cissampelideae</taxon>
        <taxon>Stephania</taxon>
    </lineage>
</organism>
<evidence type="ECO:0000313" key="2">
    <source>
        <dbReference type="EMBL" id="KAK9094551.1"/>
    </source>
</evidence>
<proteinExistence type="predicted"/>
<dbReference type="Proteomes" id="UP001419268">
    <property type="component" value="Unassembled WGS sequence"/>
</dbReference>
<name>A0AAP0EJB8_9MAGN</name>
<comment type="caution">
    <text evidence="2">The sequence shown here is derived from an EMBL/GenBank/DDBJ whole genome shotgun (WGS) entry which is preliminary data.</text>
</comment>
<protein>
    <submittedName>
        <fullName evidence="2">Uncharacterized protein</fullName>
    </submittedName>
</protein>
<feature type="compositionally biased region" description="Low complexity" evidence="1">
    <location>
        <begin position="142"/>
        <end position="166"/>
    </location>
</feature>
<evidence type="ECO:0000313" key="3">
    <source>
        <dbReference type="Proteomes" id="UP001419268"/>
    </source>
</evidence>
<gene>
    <name evidence="2" type="ORF">Scep_026020</name>
</gene>
<feature type="region of interest" description="Disordered" evidence="1">
    <location>
        <begin position="207"/>
        <end position="256"/>
    </location>
</feature>
<reference evidence="2 3" key="1">
    <citation type="submission" date="2024-01" db="EMBL/GenBank/DDBJ databases">
        <title>Genome assemblies of Stephania.</title>
        <authorList>
            <person name="Yang L."/>
        </authorList>
    </citation>
    <scope>NUCLEOTIDE SEQUENCE [LARGE SCALE GENOMIC DNA]</scope>
    <source>
        <strain evidence="2">JXDWG</strain>
        <tissue evidence="2">Leaf</tissue>
    </source>
</reference>
<accession>A0AAP0EJB8</accession>